<evidence type="ECO:0000313" key="10">
    <source>
        <dbReference type="Proteomes" id="UP001596292"/>
    </source>
</evidence>
<dbReference type="Pfam" id="PF00722">
    <property type="entry name" value="Glyco_hydro_16"/>
    <property type="match status" value="1"/>
</dbReference>
<dbReference type="Gene3D" id="2.60.120.200">
    <property type="match status" value="1"/>
</dbReference>
<dbReference type="Proteomes" id="UP001596292">
    <property type="component" value="Unassembled WGS sequence"/>
</dbReference>
<organism evidence="9 10">
    <name type="scientific">Methylobacterium komagatae</name>
    <dbReference type="NCBI Taxonomy" id="374425"/>
    <lineage>
        <taxon>Bacteria</taxon>
        <taxon>Pseudomonadati</taxon>
        <taxon>Pseudomonadota</taxon>
        <taxon>Alphaproteobacteria</taxon>
        <taxon>Hyphomicrobiales</taxon>
        <taxon>Methylobacteriaceae</taxon>
        <taxon>Methylobacterium</taxon>
    </lineage>
</organism>
<proteinExistence type="inferred from homology"/>
<sequence length="702" mass="76388">MNLPGASGRFRKILFRTLRAATGLLPGGRISSFGAGDGRIGLVLVVNLDRQPNRMRRTLRELCRFRTHDGSSLATLARRLAAVDARDGRGVAATADVDRTYPLGHQLHVQPSELLRECFGEDEPVRMTRQEVAVARSHIEAWKAVASGPHDHVLVTEDDIWFRPGAAAAIDRGWRAARDRCGREGGPHLLYLSYSDADGTAARADVCDALFRPLRGLWFLSGYVLSREGAGRLLRAMPVVGPVDMWMNFRFEELGALALATPAILQRSDGASDNSHSILPYLARAGVVDAHSLPVPGRARSHPVLAWTGGGETEGLPMALSMLGLRVRVFDNGEQAIQPHDLTVLLETFDALVDAPLADQALSVATRRPDTVFVAEERAPARHGIDLSRLPSSRTAVLPSCGTDPGRWGAICNLLGIGVPAQDFPMGAAREMRVFRDDRKVPARSVAPSMQGLNPPDESPWAILPADGWPSPAPSNRPAHCAGRRLVHAAMTVATQSFPGLVETFPGNRAGFARDGLVHGEDGVRLVLRTAAAGSRPYRSGAFASDRPYGYGRFEAEIRAARGPGLVTGFFLHRGTPRQEIDVEFTGDDPGRLLANVYFNPGDDGAAMDYGYRGSPCRIDLGFDASADFHRYAIEWRPGRIAWWVDGRVVHERSGWDPTPIPHLPMRLHANLWAPRSAHLAGHLDESLLPAEAAFRNVSIWT</sequence>
<dbReference type="EMBL" id="JBHSWN010000001">
    <property type="protein sequence ID" value="MFC6791268.1"/>
    <property type="molecule type" value="Genomic_DNA"/>
</dbReference>
<dbReference type="SUPFAM" id="SSF49899">
    <property type="entry name" value="Concanavalin A-like lectins/glucanases"/>
    <property type="match status" value="1"/>
</dbReference>
<evidence type="ECO:0000256" key="2">
    <source>
        <dbReference type="ARBA" id="ARBA00014569"/>
    </source>
</evidence>
<dbReference type="PROSITE" id="PS51762">
    <property type="entry name" value="GH16_2"/>
    <property type="match status" value="1"/>
</dbReference>
<dbReference type="InterPro" id="IPR044791">
    <property type="entry name" value="Beta-glucanase/XTH"/>
</dbReference>
<protein>
    <recommendedName>
        <fullName evidence="2">Beta-glucanase</fullName>
    </recommendedName>
    <alternativeName>
        <fullName evidence="7">1,3-1,4-beta-D-glucan 4-glucanohydrolase</fullName>
    </alternativeName>
    <alternativeName>
        <fullName evidence="6">Endo-beta-1,3-1,4 glucanase</fullName>
    </alternativeName>
    <alternativeName>
        <fullName evidence="5">Lichenase</fullName>
    </alternativeName>
</protein>
<dbReference type="PRINTS" id="PR00737">
    <property type="entry name" value="GLHYDRLASE16"/>
</dbReference>
<dbReference type="InterPro" id="IPR008264">
    <property type="entry name" value="Beta_glucanase"/>
</dbReference>
<keyword evidence="4" id="KW-0326">Glycosidase</keyword>
<evidence type="ECO:0000256" key="5">
    <source>
        <dbReference type="ARBA" id="ARBA00029722"/>
    </source>
</evidence>
<reference evidence="10" key="1">
    <citation type="journal article" date="2019" name="Int. J. Syst. Evol. Microbiol.">
        <title>The Global Catalogue of Microorganisms (GCM) 10K type strain sequencing project: providing services to taxonomists for standard genome sequencing and annotation.</title>
        <authorList>
            <consortium name="The Broad Institute Genomics Platform"/>
            <consortium name="The Broad Institute Genome Sequencing Center for Infectious Disease"/>
            <person name="Wu L."/>
            <person name="Ma J."/>
        </authorList>
    </citation>
    <scope>NUCLEOTIDE SEQUENCE [LARGE SCALE GENOMIC DNA]</scope>
    <source>
        <strain evidence="10">CCUG 48316</strain>
    </source>
</reference>
<evidence type="ECO:0000256" key="6">
    <source>
        <dbReference type="ARBA" id="ARBA00029771"/>
    </source>
</evidence>
<evidence type="ECO:0000256" key="4">
    <source>
        <dbReference type="ARBA" id="ARBA00023295"/>
    </source>
</evidence>
<comment type="similarity">
    <text evidence="1">Belongs to the glycosyl hydrolase 16 family.</text>
</comment>
<evidence type="ECO:0000256" key="7">
    <source>
        <dbReference type="ARBA" id="ARBA00031665"/>
    </source>
</evidence>
<accession>A0ABW2BLG7</accession>
<evidence type="ECO:0000256" key="1">
    <source>
        <dbReference type="ARBA" id="ARBA00006865"/>
    </source>
</evidence>
<evidence type="ECO:0000313" key="9">
    <source>
        <dbReference type="EMBL" id="MFC6791268.1"/>
    </source>
</evidence>
<dbReference type="RefSeq" id="WP_378971954.1">
    <property type="nucleotide sequence ID" value="NZ_JBHSWN010000001.1"/>
</dbReference>
<evidence type="ECO:0000259" key="8">
    <source>
        <dbReference type="PROSITE" id="PS51762"/>
    </source>
</evidence>
<keyword evidence="10" id="KW-1185">Reference proteome</keyword>
<gene>
    <name evidence="9" type="ORF">ACFQE0_17565</name>
</gene>
<evidence type="ECO:0000256" key="3">
    <source>
        <dbReference type="ARBA" id="ARBA00022801"/>
    </source>
</evidence>
<keyword evidence="3" id="KW-0378">Hydrolase</keyword>
<feature type="domain" description="GH16" evidence="8">
    <location>
        <begin position="448"/>
        <end position="695"/>
    </location>
</feature>
<name>A0ABW2BLG7_9HYPH</name>
<dbReference type="InterPro" id="IPR013320">
    <property type="entry name" value="ConA-like_dom_sf"/>
</dbReference>
<comment type="caution">
    <text evidence="9">The sequence shown here is derived from an EMBL/GenBank/DDBJ whole genome shotgun (WGS) entry which is preliminary data.</text>
</comment>
<dbReference type="PANTHER" id="PTHR31062">
    <property type="entry name" value="XYLOGLUCAN ENDOTRANSGLUCOSYLASE/HYDROLASE PROTEIN 8-RELATED"/>
    <property type="match status" value="1"/>
</dbReference>
<dbReference type="InterPro" id="IPR000757">
    <property type="entry name" value="Beta-glucanase-like"/>
</dbReference>